<dbReference type="Pfam" id="PF01551">
    <property type="entry name" value="Peptidase_M23"/>
    <property type="match status" value="1"/>
</dbReference>
<dbReference type="CDD" id="cd12797">
    <property type="entry name" value="M23_peptidase"/>
    <property type="match status" value="1"/>
</dbReference>
<feature type="chain" id="PRO_5039458982" evidence="1">
    <location>
        <begin position="25"/>
        <end position="300"/>
    </location>
</feature>
<dbReference type="Gene3D" id="3.10.350.10">
    <property type="entry name" value="LysM domain"/>
    <property type="match status" value="2"/>
</dbReference>
<dbReference type="CDD" id="cd00118">
    <property type="entry name" value="LysM"/>
    <property type="match status" value="2"/>
</dbReference>
<dbReference type="PROSITE" id="PS51257">
    <property type="entry name" value="PROKAR_LIPOPROTEIN"/>
    <property type="match status" value="1"/>
</dbReference>
<evidence type="ECO:0000259" key="2">
    <source>
        <dbReference type="PROSITE" id="PS51782"/>
    </source>
</evidence>
<dbReference type="InterPro" id="IPR016047">
    <property type="entry name" value="M23ase_b-sheet_dom"/>
</dbReference>
<name>A0A9D2WSA8_9FIRM</name>
<protein>
    <submittedName>
        <fullName evidence="3">Murein hydrolase activator NlpD</fullName>
    </submittedName>
</protein>
<dbReference type="InterPro" id="IPR011055">
    <property type="entry name" value="Dup_hybrid_motif"/>
</dbReference>
<dbReference type="InterPro" id="IPR036779">
    <property type="entry name" value="LysM_dom_sf"/>
</dbReference>
<evidence type="ECO:0000313" key="4">
    <source>
        <dbReference type="Proteomes" id="UP000798488"/>
    </source>
</evidence>
<dbReference type="OrthoDB" id="9814460at2"/>
<feature type="signal peptide" evidence="1">
    <location>
        <begin position="1"/>
        <end position="24"/>
    </location>
</feature>
<sequence length="300" mass="32480">MLITRKKTLITAVLATLLVTGCLAASNQPAQARLDELLSPDNPYQTPLVAEQAVQQNIQASAVPRTYVVQKGDTLSEIALQYDIDVNQLAEINNLRDDNHIIKGQVIILPGTAIPYRVERGETLSRIALRFGCSETRLVEMNELRDPDHILAGQQILIPAGQGGGDRQVSSGLPLNQFEWPVLGWISSPYGMRDNAMHEGLDIAADQGQPVQVVKDGRVVFAGPRGTYGNTVIVDHGNGLRTLYAHNSRLLVSEGEQVSAGQRIALVGSTGRSTGPHLHFEVLLNGTPVDPALCLERSYA</sequence>
<feature type="domain" description="LysM" evidence="2">
    <location>
        <begin position="114"/>
        <end position="158"/>
    </location>
</feature>
<dbReference type="InterPro" id="IPR050570">
    <property type="entry name" value="Cell_wall_metabolism_enzyme"/>
</dbReference>
<dbReference type="InterPro" id="IPR018392">
    <property type="entry name" value="LysM"/>
</dbReference>
<dbReference type="GO" id="GO:0004222">
    <property type="term" value="F:metalloendopeptidase activity"/>
    <property type="evidence" value="ECO:0007669"/>
    <property type="project" value="TreeGrafter"/>
</dbReference>
<dbReference type="PANTHER" id="PTHR21666:SF270">
    <property type="entry name" value="MUREIN HYDROLASE ACTIVATOR ENVC"/>
    <property type="match status" value="1"/>
</dbReference>
<keyword evidence="1" id="KW-0732">Signal</keyword>
<reference evidence="3" key="1">
    <citation type="submission" date="2016-02" db="EMBL/GenBank/DDBJ databases">
        <title>Draft Genome Sequence of Sporotomaculum syntrophicum Strain FB, a Syntrophic Benzoate Degrader.</title>
        <authorList>
            <person name="Nobu M.K."/>
            <person name="Narihiro T."/>
            <person name="Qiu Y.-L."/>
            <person name="Ohashi A."/>
            <person name="Liu W.-T."/>
            <person name="Yuji S."/>
        </authorList>
    </citation>
    <scope>NUCLEOTIDE SEQUENCE</scope>
    <source>
        <strain evidence="3">FB</strain>
    </source>
</reference>
<gene>
    <name evidence="3" type="primary">nlpD_1</name>
    <name evidence="3" type="ORF">SPSYN_00739</name>
</gene>
<dbReference type="Pfam" id="PF01476">
    <property type="entry name" value="LysM"/>
    <property type="match status" value="2"/>
</dbReference>
<dbReference type="PROSITE" id="PS51782">
    <property type="entry name" value="LYSM"/>
    <property type="match status" value="2"/>
</dbReference>
<dbReference type="PANTHER" id="PTHR21666">
    <property type="entry name" value="PEPTIDASE-RELATED"/>
    <property type="match status" value="1"/>
</dbReference>
<evidence type="ECO:0000313" key="3">
    <source>
        <dbReference type="EMBL" id="KAF1086001.1"/>
    </source>
</evidence>
<dbReference type="Proteomes" id="UP000798488">
    <property type="component" value="Unassembled WGS sequence"/>
</dbReference>
<dbReference type="EMBL" id="LSRS01000002">
    <property type="protein sequence ID" value="KAF1086001.1"/>
    <property type="molecule type" value="Genomic_DNA"/>
</dbReference>
<keyword evidence="3" id="KW-0378">Hydrolase</keyword>
<dbReference type="RefSeq" id="WP_161821144.1">
    <property type="nucleotide sequence ID" value="NZ_LSRS01000002.1"/>
</dbReference>
<organism evidence="3 4">
    <name type="scientific">Sporotomaculum syntrophicum</name>
    <dbReference type="NCBI Taxonomy" id="182264"/>
    <lineage>
        <taxon>Bacteria</taxon>
        <taxon>Bacillati</taxon>
        <taxon>Bacillota</taxon>
        <taxon>Clostridia</taxon>
        <taxon>Eubacteriales</taxon>
        <taxon>Desulfallaceae</taxon>
        <taxon>Sporotomaculum</taxon>
    </lineage>
</organism>
<accession>A0A9D2WSA8</accession>
<dbReference type="SUPFAM" id="SSF51261">
    <property type="entry name" value="Duplicated hybrid motif"/>
    <property type="match status" value="1"/>
</dbReference>
<dbReference type="SMART" id="SM00257">
    <property type="entry name" value="LysM"/>
    <property type="match status" value="2"/>
</dbReference>
<dbReference type="Gene3D" id="2.70.70.10">
    <property type="entry name" value="Glucose Permease (Domain IIA)"/>
    <property type="match status" value="1"/>
</dbReference>
<dbReference type="AlphaFoldDB" id="A0A9D2WSA8"/>
<keyword evidence="4" id="KW-1185">Reference proteome</keyword>
<evidence type="ECO:0000256" key="1">
    <source>
        <dbReference type="SAM" id="SignalP"/>
    </source>
</evidence>
<proteinExistence type="predicted"/>
<comment type="caution">
    <text evidence="3">The sequence shown here is derived from an EMBL/GenBank/DDBJ whole genome shotgun (WGS) entry which is preliminary data.</text>
</comment>
<feature type="domain" description="LysM" evidence="2">
    <location>
        <begin position="65"/>
        <end position="109"/>
    </location>
</feature>